<dbReference type="CDD" id="cd04647">
    <property type="entry name" value="LbH_MAT_like"/>
    <property type="match status" value="1"/>
</dbReference>
<dbReference type="PANTHER" id="PTHR23416">
    <property type="entry name" value="SIALIC ACID SYNTHASE-RELATED"/>
    <property type="match status" value="1"/>
</dbReference>
<organism evidence="5 6">
    <name type="scientific">Arthrobacter deserti</name>
    <dbReference type="NCBI Taxonomy" id="1742687"/>
    <lineage>
        <taxon>Bacteria</taxon>
        <taxon>Bacillati</taxon>
        <taxon>Actinomycetota</taxon>
        <taxon>Actinomycetes</taxon>
        <taxon>Micrococcales</taxon>
        <taxon>Micrococcaceae</taxon>
        <taxon>Arthrobacter</taxon>
    </lineage>
</organism>
<dbReference type="InterPro" id="IPR051159">
    <property type="entry name" value="Hexapeptide_acetyltransf"/>
</dbReference>
<dbReference type="InterPro" id="IPR018357">
    <property type="entry name" value="Hexapep_transf_CS"/>
</dbReference>
<gene>
    <name evidence="5" type="ORF">HER39_00675</name>
</gene>
<evidence type="ECO:0000256" key="1">
    <source>
        <dbReference type="ARBA" id="ARBA00007274"/>
    </source>
</evidence>
<protein>
    <recommendedName>
        <fullName evidence="7">Acyltransferase</fullName>
    </recommendedName>
</protein>
<evidence type="ECO:0000313" key="5">
    <source>
        <dbReference type="EMBL" id="NKX49120.1"/>
    </source>
</evidence>
<evidence type="ECO:0000256" key="2">
    <source>
        <dbReference type="ARBA" id="ARBA00022679"/>
    </source>
</evidence>
<evidence type="ECO:0000256" key="3">
    <source>
        <dbReference type="ARBA" id="ARBA00022737"/>
    </source>
</evidence>
<dbReference type="Proteomes" id="UP000523795">
    <property type="component" value="Unassembled WGS sequence"/>
</dbReference>
<dbReference type="PROSITE" id="PS00101">
    <property type="entry name" value="HEXAPEP_TRANSFERASES"/>
    <property type="match status" value="1"/>
</dbReference>
<dbReference type="PANTHER" id="PTHR23416:SF23">
    <property type="entry name" value="ACETYLTRANSFERASE C18B11.09C-RELATED"/>
    <property type="match status" value="1"/>
</dbReference>
<accession>A0ABX1JIG7</accession>
<name>A0ABX1JIG7_9MICC</name>
<keyword evidence="3" id="KW-0677">Repeat</keyword>
<feature type="region of interest" description="Disordered" evidence="4">
    <location>
        <begin position="180"/>
        <end position="207"/>
    </location>
</feature>
<evidence type="ECO:0000313" key="6">
    <source>
        <dbReference type="Proteomes" id="UP000523795"/>
    </source>
</evidence>
<dbReference type="Gene3D" id="2.160.10.10">
    <property type="entry name" value="Hexapeptide repeat proteins"/>
    <property type="match status" value="1"/>
</dbReference>
<evidence type="ECO:0000256" key="4">
    <source>
        <dbReference type="SAM" id="MobiDB-lite"/>
    </source>
</evidence>
<comment type="similarity">
    <text evidence="1">Belongs to the transferase hexapeptide repeat family.</text>
</comment>
<comment type="caution">
    <text evidence="5">The sequence shown here is derived from an EMBL/GenBank/DDBJ whole genome shotgun (WGS) entry which is preliminary data.</text>
</comment>
<dbReference type="InterPro" id="IPR011004">
    <property type="entry name" value="Trimer_LpxA-like_sf"/>
</dbReference>
<sequence length="207" mass="21476">MGILLRVLTSLNGRLPRPHVRIGRNSSIDPRVRFLSGKGRPITIGDGAIMIRYTEICGPVVMGDNMRINRDVYIRPNTTIGNNVGLRPFCPIITGTHQMGGADKRVGPVEYRPITIGDGVWVGAGATILAGVRVGAGAMIAAGALVNRDVPPNAVMAGVPAKVRAVLDASGRPLPTSAKVAAQQRPSAAPVPETAVRSGAVPLAGAD</sequence>
<proteinExistence type="inferred from homology"/>
<dbReference type="InterPro" id="IPR001451">
    <property type="entry name" value="Hexapep"/>
</dbReference>
<dbReference type="EMBL" id="JAAZSR010000004">
    <property type="protein sequence ID" value="NKX49120.1"/>
    <property type="molecule type" value="Genomic_DNA"/>
</dbReference>
<keyword evidence="2" id="KW-0808">Transferase</keyword>
<dbReference type="SUPFAM" id="SSF51161">
    <property type="entry name" value="Trimeric LpxA-like enzymes"/>
    <property type="match status" value="1"/>
</dbReference>
<keyword evidence="6" id="KW-1185">Reference proteome</keyword>
<reference evidence="5 6" key="1">
    <citation type="submission" date="2020-04" db="EMBL/GenBank/DDBJ databases">
        <authorList>
            <person name="Liu S."/>
        </authorList>
    </citation>
    <scope>NUCLEOTIDE SEQUENCE [LARGE SCALE GENOMIC DNA]</scope>
    <source>
        <strain evidence="5 6">CGMCC 1.15091</strain>
    </source>
</reference>
<evidence type="ECO:0008006" key="7">
    <source>
        <dbReference type="Google" id="ProtNLM"/>
    </source>
</evidence>
<dbReference type="Pfam" id="PF00132">
    <property type="entry name" value="Hexapep"/>
    <property type="match status" value="1"/>
</dbReference>